<dbReference type="Gene3D" id="4.10.1000.40">
    <property type="match status" value="1"/>
</dbReference>
<comment type="similarity">
    <text evidence="2">Belongs to the ZC3H14 family.</text>
</comment>
<keyword evidence="13" id="KW-1185">Reference proteome</keyword>
<evidence type="ECO:0000313" key="12">
    <source>
        <dbReference type="EMBL" id="GMS79945.1"/>
    </source>
</evidence>
<dbReference type="GO" id="GO:0008143">
    <property type="term" value="F:poly(A) binding"/>
    <property type="evidence" value="ECO:0007669"/>
    <property type="project" value="InterPro"/>
</dbReference>
<comment type="subcellular location">
    <subcellularLocation>
        <location evidence="1">Nucleus</location>
    </subcellularLocation>
</comment>
<feature type="compositionally biased region" description="Polar residues" evidence="10">
    <location>
        <begin position="391"/>
        <end position="404"/>
    </location>
</feature>
<organism evidence="12 13">
    <name type="scientific">Pristionchus entomophagus</name>
    <dbReference type="NCBI Taxonomy" id="358040"/>
    <lineage>
        <taxon>Eukaryota</taxon>
        <taxon>Metazoa</taxon>
        <taxon>Ecdysozoa</taxon>
        <taxon>Nematoda</taxon>
        <taxon>Chromadorea</taxon>
        <taxon>Rhabditida</taxon>
        <taxon>Rhabditina</taxon>
        <taxon>Diplogasteromorpha</taxon>
        <taxon>Diplogasteroidea</taxon>
        <taxon>Neodiplogasteridae</taxon>
        <taxon>Pristionchus</taxon>
    </lineage>
</organism>
<evidence type="ECO:0000256" key="4">
    <source>
        <dbReference type="ARBA" id="ARBA00022723"/>
    </source>
</evidence>
<evidence type="ECO:0000259" key="11">
    <source>
        <dbReference type="PROSITE" id="PS50103"/>
    </source>
</evidence>
<evidence type="ECO:0000256" key="5">
    <source>
        <dbReference type="ARBA" id="ARBA00022737"/>
    </source>
</evidence>
<feature type="region of interest" description="Disordered" evidence="10">
    <location>
        <begin position="386"/>
        <end position="457"/>
    </location>
</feature>
<evidence type="ECO:0000313" key="13">
    <source>
        <dbReference type="Proteomes" id="UP001432027"/>
    </source>
</evidence>
<evidence type="ECO:0000256" key="3">
    <source>
        <dbReference type="ARBA" id="ARBA00015071"/>
    </source>
</evidence>
<gene>
    <name evidence="12" type="ORF">PENTCL1PPCAC_2120</name>
</gene>
<sequence length="547" mass="64086">MDNQPFLNWLRFGECKSGPVNSYHYAILAENLKGKSDEKDDFVILDFDIIEEIEKEKERKRDSLILREFVTRLLKIARPERDIGISNLMDELGVFVASLTEKTLPPKKQFYEFSAEIKLWLLHSLLQYTSRVKRHPKPIGRDSAGNLYFIVNENQLYVQYGAKLHEMTRADEEKNMSPLERSLVAMPQWKILADSDARWKTTAMVIESFEETEIAQRIADVLNKSDSTSETKNHKEHDDEKREEEDKFERGIQSRRSRTQLKKPPSIDIEELSRDSIDPPSRNSSIENHRRSEVSSPDNQMFNFSNRSKTIRCMYHPNCRRSDEECPFIHPRQKCNNFGNAACPGVFCRFLHPPCRYDGHCTDNQCRFEHYKSMPMLRRIHYSKMKEESQNIDSNRGNRQSCQPSADIGRSSIREDMEEKMRGMHVSGPPKNASRESSPVGKRMEEERTPMSPVHNERPFSNKELRCHYFPRCNKPADRCLYAHPRDHCSSYPNCVRGRDCPFLHGACKNDGICRNEFCEKEHYQQIPPRASIAYQRNLMKKRDQQH</sequence>
<dbReference type="InterPro" id="IPR000571">
    <property type="entry name" value="Znf_CCCH"/>
</dbReference>
<evidence type="ECO:0000256" key="1">
    <source>
        <dbReference type="ARBA" id="ARBA00004123"/>
    </source>
</evidence>
<dbReference type="SMART" id="SM00356">
    <property type="entry name" value="ZnF_C3H1"/>
    <property type="match status" value="3"/>
</dbReference>
<dbReference type="PROSITE" id="PS50103">
    <property type="entry name" value="ZF_C3H1"/>
    <property type="match status" value="1"/>
</dbReference>
<feature type="compositionally biased region" description="Basic and acidic residues" evidence="10">
    <location>
        <begin position="412"/>
        <end position="422"/>
    </location>
</feature>
<dbReference type="GO" id="GO:0005737">
    <property type="term" value="C:cytoplasm"/>
    <property type="evidence" value="ECO:0007669"/>
    <property type="project" value="TreeGrafter"/>
</dbReference>
<keyword evidence="5" id="KW-0677">Repeat</keyword>
<reference evidence="12" key="1">
    <citation type="submission" date="2023-10" db="EMBL/GenBank/DDBJ databases">
        <title>Genome assembly of Pristionchus species.</title>
        <authorList>
            <person name="Yoshida K."/>
            <person name="Sommer R.J."/>
        </authorList>
    </citation>
    <scope>NUCLEOTIDE SEQUENCE</scope>
    <source>
        <strain evidence="12">RS0144</strain>
    </source>
</reference>
<dbReference type="InterPro" id="IPR040366">
    <property type="entry name" value="Nab2/ZC3H14"/>
</dbReference>
<evidence type="ECO:0000256" key="10">
    <source>
        <dbReference type="SAM" id="MobiDB-lite"/>
    </source>
</evidence>
<name>A0AAV5SC35_9BILA</name>
<evidence type="ECO:0000256" key="2">
    <source>
        <dbReference type="ARBA" id="ARBA00008423"/>
    </source>
</evidence>
<feature type="region of interest" description="Disordered" evidence="10">
    <location>
        <begin position="221"/>
        <end position="301"/>
    </location>
</feature>
<dbReference type="EMBL" id="BTSX01000001">
    <property type="protein sequence ID" value="GMS79945.1"/>
    <property type="molecule type" value="Genomic_DNA"/>
</dbReference>
<dbReference type="AlphaFoldDB" id="A0AAV5SC35"/>
<dbReference type="GO" id="GO:0043488">
    <property type="term" value="P:regulation of mRNA stability"/>
    <property type="evidence" value="ECO:0007669"/>
    <property type="project" value="InterPro"/>
</dbReference>
<dbReference type="PANTHER" id="PTHR14738:SF29">
    <property type="entry name" value="ZINC FINGER CCCH DOMAIN-CONTAINING PROTEIN 14"/>
    <property type="match status" value="1"/>
</dbReference>
<keyword evidence="4 9" id="KW-0479">Metal-binding</keyword>
<dbReference type="GO" id="GO:0008270">
    <property type="term" value="F:zinc ion binding"/>
    <property type="evidence" value="ECO:0007669"/>
    <property type="project" value="UniProtKB-KW"/>
</dbReference>
<dbReference type="PANTHER" id="PTHR14738">
    <property type="entry name" value="ZINC FINGER CCCH DOMAIN-CONTAINING PROTEIN 14"/>
    <property type="match status" value="1"/>
</dbReference>
<accession>A0AAV5SC35</accession>
<comment type="caution">
    <text evidence="12">The sequence shown here is derived from an EMBL/GenBank/DDBJ whole genome shotgun (WGS) entry which is preliminary data.</text>
</comment>
<evidence type="ECO:0000256" key="8">
    <source>
        <dbReference type="ARBA" id="ARBA00023242"/>
    </source>
</evidence>
<proteinExistence type="inferred from homology"/>
<keyword evidence="7 9" id="KW-0862">Zinc</keyword>
<evidence type="ECO:0000256" key="6">
    <source>
        <dbReference type="ARBA" id="ARBA00022771"/>
    </source>
</evidence>
<dbReference type="GO" id="GO:0005634">
    <property type="term" value="C:nucleus"/>
    <property type="evidence" value="ECO:0007669"/>
    <property type="project" value="UniProtKB-SubCell"/>
</dbReference>
<feature type="domain" description="C3H1-type" evidence="11">
    <location>
        <begin position="307"/>
        <end position="333"/>
    </location>
</feature>
<protein>
    <recommendedName>
        <fullName evidence="3">Zinc finger CCCH domain-containing protein 14</fullName>
    </recommendedName>
</protein>
<dbReference type="Gene3D" id="4.10.1000.30">
    <property type="match status" value="1"/>
</dbReference>
<keyword evidence="6 9" id="KW-0863">Zinc-finger</keyword>
<feature type="compositionally biased region" description="Basic and acidic residues" evidence="10">
    <location>
        <begin position="442"/>
        <end position="457"/>
    </location>
</feature>
<evidence type="ECO:0000256" key="7">
    <source>
        <dbReference type="ARBA" id="ARBA00022833"/>
    </source>
</evidence>
<dbReference type="Proteomes" id="UP001432027">
    <property type="component" value="Unassembled WGS sequence"/>
</dbReference>
<feature type="zinc finger region" description="C3H1-type" evidence="9">
    <location>
        <begin position="307"/>
        <end position="333"/>
    </location>
</feature>
<keyword evidence="8" id="KW-0539">Nucleus</keyword>
<feature type="compositionally biased region" description="Basic and acidic residues" evidence="10">
    <location>
        <begin position="227"/>
        <end position="252"/>
    </location>
</feature>
<evidence type="ECO:0000256" key="9">
    <source>
        <dbReference type="PROSITE-ProRule" id="PRU00723"/>
    </source>
</evidence>